<dbReference type="EMBL" id="LAZR01001429">
    <property type="protein sequence ID" value="KKN44787.1"/>
    <property type="molecule type" value="Genomic_DNA"/>
</dbReference>
<sequence>MLIFTEFKDTLDWIVKNLKKQGWAVTYIHGGIPMGEIHDIINPSKIPPFNNQAPKNRLISMSWFKRGANIMVGTDAAGEGIDLEFCNYLINWDLPWNPMRLEQRMGRIHRYGQMKTSYVYNFILSNTVEGRVQQIIMSKLDQIREDFEKTEKGSGERVFDVISGIIKEKEFGSVLSALEEKSEAEKETYLNQFGEDIKKRVEQFLKEADLKIHSKPLRNCLGLRPERKDEETTLERFKMARRETPEYLRDFFLAAWKILGGLIEKNPKFENAKNDLKQEIYKLEHPEPKLFGRQQNFPVLVVFKNLKQENPSIQVLQRGNSLFDGVVKHFRRLYSDILEDGAILIDPKSEVPYLLYFYLVSYKNRIGESILKKIILLKLIPNNDIISLEFFTRNHLGLTIADEEVFDVASKYWIHYDKQKKIEKWLVNTGLGQIIKPVKDELRTIYKPYIKQLKVSLDEYFRDFNRRSRTLPKEIRTKEYEELLYQEKEINQQIRDYEANLEIFPKMPKLISRALVIPGYEAEDGIIQAVDKFKEILEGGLNISNSSSSLLKPGEIDRRGIERVMFYEKNKGRIPVLVDDRRGLGYDIESYFHGKIVRKIEVKSHNDSGGFSLQRYEKNHAEREPETFWIYIVDNCASDIVNKREIYQIRDIIGKFEFEAQEYTNIRYPISKGEWKKIIEEEIT</sequence>
<dbReference type="Gene3D" id="3.40.50.300">
    <property type="entry name" value="P-loop containing nucleotide triphosphate hydrolases"/>
    <property type="match status" value="1"/>
</dbReference>
<proteinExistence type="predicted"/>
<dbReference type="InterPro" id="IPR027417">
    <property type="entry name" value="P-loop_NTPase"/>
</dbReference>
<dbReference type="PANTHER" id="PTHR45766">
    <property type="entry name" value="DNA ANNEALING HELICASE AND ENDONUCLEASE ZRANB3 FAMILY MEMBER"/>
    <property type="match status" value="1"/>
</dbReference>
<dbReference type="InterPro" id="IPR024975">
    <property type="entry name" value="NOV_C"/>
</dbReference>
<dbReference type="SUPFAM" id="SSF52540">
    <property type="entry name" value="P-loop containing nucleoside triphosphate hydrolases"/>
    <property type="match status" value="1"/>
</dbReference>
<dbReference type="AlphaFoldDB" id="A0A0F9R694"/>
<evidence type="ECO:0000259" key="2">
    <source>
        <dbReference type="PROSITE" id="PS51194"/>
    </source>
</evidence>
<comment type="caution">
    <text evidence="3">The sequence shown here is derived from an EMBL/GenBank/DDBJ whole genome shotgun (WGS) entry which is preliminary data.</text>
</comment>
<dbReference type="PANTHER" id="PTHR45766:SF6">
    <property type="entry name" value="SWI_SNF-RELATED MATRIX-ASSOCIATED ACTIN-DEPENDENT REGULATOR OF CHROMATIN SUBFAMILY A-LIKE PROTEIN 1"/>
    <property type="match status" value="1"/>
</dbReference>
<dbReference type="Pfam" id="PF13020">
    <property type="entry name" value="NOV_C"/>
    <property type="match status" value="1"/>
</dbReference>
<evidence type="ECO:0000256" key="1">
    <source>
        <dbReference type="ARBA" id="ARBA00022801"/>
    </source>
</evidence>
<gene>
    <name evidence="3" type="ORF">LCGC14_0689530</name>
</gene>
<evidence type="ECO:0000313" key="3">
    <source>
        <dbReference type="EMBL" id="KKN44787.1"/>
    </source>
</evidence>
<dbReference type="GO" id="GO:0016787">
    <property type="term" value="F:hydrolase activity"/>
    <property type="evidence" value="ECO:0007669"/>
    <property type="project" value="UniProtKB-KW"/>
</dbReference>
<protein>
    <recommendedName>
        <fullName evidence="2">Helicase C-terminal domain-containing protein</fullName>
    </recommendedName>
</protein>
<dbReference type="PROSITE" id="PS51194">
    <property type="entry name" value="HELICASE_CTER"/>
    <property type="match status" value="1"/>
</dbReference>
<dbReference type="CDD" id="cd18793">
    <property type="entry name" value="SF2_C_SNF"/>
    <property type="match status" value="1"/>
</dbReference>
<dbReference type="Pfam" id="PF00271">
    <property type="entry name" value="Helicase_C"/>
    <property type="match status" value="1"/>
</dbReference>
<reference evidence="3" key="1">
    <citation type="journal article" date="2015" name="Nature">
        <title>Complex archaea that bridge the gap between prokaryotes and eukaryotes.</title>
        <authorList>
            <person name="Spang A."/>
            <person name="Saw J.H."/>
            <person name="Jorgensen S.L."/>
            <person name="Zaremba-Niedzwiedzka K."/>
            <person name="Martijn J."/>
            <person name="Lind A.E."/>
            <person name="van Eijk R."/>
            <person name="Schleper C."/>
            <person name="Guy L."/>
            <person name="Ettema T.J."/>
        </authorList>
    </citation>
    <scope>NUCLEOTIDE SEQUENCE</scope>
</reference>
<dbReference type="SMART" id="SM00490">
    <property type="entry name" value="HELICc"/>
    <property type="match status" value="1"/>
</dbReference>
<feature type="domain" description="Helicase C-terminal" evidence="2">
    <location>
        <begin position="1"/>
        <end position="151"/>
    </location>
</feature>
<organism evidence="3">
    <name type="scientific">marine sediment metagenome</name>
    <dbReference type="NCBI Taxonomy" id="412755"/>
    <lineage>
        <taxon>unclassified sequences</taxon>
        <taxon>metagenomes</taxon>
        <taxon>ecological metagenomes</taxon>
    </lineage>
</organism>
<keyword evidence="1" id="KW-0378">Hydrolase</keyword>
<dbReference type="InterPro" id="IPR001650">
    <property type="entry name" value="Helicase_C-like"/>
</dbReference>
<name>A0A0F9R694_9ZZZZ</name>
<dbReference type="InterPro" id="IPR049730">
    <property type="entry name" value="SNF2/RAD54-like_C"/>
</dbReference>
<accession>A0A0F9R694</accession>